<accession>A0AAU7PJE8</accession>
<name>A0AAU7PJE8_9FIRM</name>
<dbReference type="InterPro" id="IPR001646">
    <property type="entry name" value="5peptide_repeat"/>
</dbReference>
<dbReference type="AlphaFoldDB" id="A0AAU7PJE8"/>
<sequence>MTRQEALERFREEEREYLEEKKGQFFLEIQDKALELSKVIQQAFSTLREKAEGKEKIMFFYFSLLRIDALNGDYNVLVQALDARWYLDTEPAEVTCSIGFLFTMMDEIKERLDLDRRKYMGKINKYDISNFLQEILMEWNQILAGQLRFLFRDIEENRDFADIPKLDTWGIYWGEYRDANELIANVDREKKDQKDWDRALHLTEEQEGAMVSKFWYEADLKDSDCRGKAFLFSQFENCSLTNLCFEEAVLSGAQFKNCTIKGCSFQNAVIRQADFVNCRWEDNDFKGADLEYSIFMEKDVPFLHLDPEQLQTILIDRRAEE</sequence>
<dbReference type="Gene3D" id="2.160.20.80">
    <property type="entry name" value="E3 ubiquitin-protein ligase SopA"/>
    <property type="match status" value="1"/>
</dbReference>
<protein>
    <submittedName>
        <fullName evidence="1">Pentapeptide repeat-containing protein</fullName>
    </submittedName>
</protein>
<proteinExistence type="predicted"/>
<dbReference type="RefSeq" id="WP_349943828.1">
    <property type="nucleotide sequence ID" value="NZ_CP157940.1"/>
</dbReference>
<dbReference type="SUPFAM" id="SSF141571">
    <property type="entry name" value="Pentapeptide repeat-like"/>
    <property type="match status" value="1"/>
</dbReference>
<organism evidence="1">
    <name type="scientific">Lacrimispora sp. BS-2</name>
    <dbReference type="NCBI Taxonomy" id="3151850"/>
    <lineage>
        <taxon>Bacteria</taxon>
        <taxon>Bacillati</taxon>
        <taxon>Bacillota</taxon>
        <taxon>Clostridia</taxon>
        <taxon>Lachnospirales</taxon>
        <taxon>Lachnospiraceae</taxon>
        <taxon>Lacrimispora</taxon>
    </lineage>
</organism>
<reference evidence="1" key="1">
    <citation type="submission" date="2024-06" db="EMBL/GenBank/DDBJ databases">
        <title>Lacrimispora cavernae sp. nov., a novel anaerobe isolated from bat guano pile inside a cave.</title>
        <authorList>
            <person name="Miller S.L."/>
            <person name="Lu N."/>
            <person name="King J."/>
            <person name="Sankaranarayanan K."/>
            <person name="Lawson P.A."/>
        </authorList>
    </citation>
    <scope>NUCLEOTIDE SEQUENCE</scope>
    <source>
        <strain evidence="1">BS-2</strain>
    </source>
</reference>
<gene>
    <name evidence="1" type="ORF">ABFV83_11000</name>
</gene>
<dbReference type="Pfam" id="PF13599">
    <property type="entry name" value="Pentapeptide_4"/>
    <property type="match status" value="1"/>
</dbReference>
<evidence type="ECO:0000313" key="1">
    <source>
        <dbReference type="EMBL" id="XBS52368.1"/>
    </source>
</evidence>
<dbReference type="EMBL" id="CP157940">
    <property type="protein sequence ID" value="XBS52368.1"/>
    <property type="molecule type" value="Genomic_DNA"/>
</dbReference>